<feature type="repeat" description="ANK" evidence="13">
    <location>
        <begin position="615"/>
        <end position="647"/>
    </location>
</feature>
<name>A0A200QYE8_MACCD</name>
<evidence type="ECO:0000256" key="8">
    <source>
        <dbReference type="ARBA" id="ARBA00022958"/>
    </source>
</evidence>
<keyword evidence="11 14" id="KW-0472">Membrane</keyword>
<protein>
    <recommendedName>
        <fullName evidence="14">Potassium channel</fullName>
    </recommendedName>
</protein>
<keyword evidence="13" id="KW-0040">ANK repeat</keyword>
<feature type="transmembrane region" description="Helical" evidence="14">
    <location>
        <begin position="305"/>
        <end position="330"/>
    </location>
</feature>
<dbReference type="OrthoDB" id="426293at2759"/>
<dbReference type="GO" id="GO:0005249">
    <property type="term" value="F:voltage-gated potassium channel activity"/>
    <property type="evidence" value="ECO:0007669"/>
    <property type="project" value="UniProtKB-UniRule"/>
</dbReference>
<dbReference type="InParanoid" id="A0A200QYE8"/>
<keyword evidence="5 14" id="KW-0812">Transmembrane</keyword>
<keyword evidence="8 14" id="KW-0630">Potassium</keyword>
<evidence type="ECO:0000256" key="9">
    <source>
        <dbReference type="ARBA" id="ARBA00022989"/>
    </source>
</evidence>
<accession>A0A200QYE8</accession>
<evidence type="ECO:0000256" key="4">
    <source>
        <dbReference type="ARBA" id="ARBA00022538"/>
    </source>
</evidence>
<evidence type="ECO:0000313" key="17">
    <source>
        <dbReference type="Proteomes" id="UP000195402"/>
    </source>
</evidence>
<dbReference type="PROSITE" id="PS50297">
    <property type="entry name" value="ANK_REP_REGION"/>
    <property type="match status" value="3"/>
</dbReference>
<dbReference type="Gene3D" id="1.10.287.630">
    <property type="entry name" value="Helix hairpin bin"/>
    <property type="match status" value="1"/>
</dbReference>
<keyword evidence="9 14" id="KW-1133">Transmembrane helix</keyword>
<feature type="repeat" description="ANK" evidence="13">
    <location>
        <begin position="582"/>
        <end position="614"/>
    </location>
</feature>
<dbReference type="PRINTS" id="PR01463">
    <property type="entry name" value="EAGCHANLFMLY"/>
</dbReference>
<dbReference type="InterPro" id="IPR014710">
    <property type="entry name" value="RmlC-like_jellyroll"/>
</dbReference>
<dbReference type="InterPro" id="IPR003938">
    <property type="entry name" value="K_chnl_volt-dep_EAG/ELK/ERG"/>
</dbReference>
<keyword evidence="6 14" id="KW-0631">Potassium channel</keyword>
<feature type="transmembrane region" description="Helical" evidence="14">
    <location>
        <begin position="87"/>
        <end position="105"/>
    </location>
</feature>
<dbReference type="PANTHER" id="PTHR45743:SF4">
    <property type="entry name" value="POTASSIUM CHANNEL KOR2"/>
    <property type="match status" value="1"/>
</dbReference>
<dbReference type="InterPro" id="IPR018490">
    <property type="entry name" value="cNMP-bd_dom_sf"/>
</dbReference>
<keyword evidence="7 14" id="KW-0851">Voltage-gated channel</keyword>
<dbReference type="Gene3D" id="2.60.120.10">
    <property type="entry name" value="Jelly Rolls"/>
    <property type="match status" value="1"/>
</dbReference>
<dbReference type="SUPFAM" id="SSF81324">
    <property type="entry name" value="Voltage-gated potassium channels"/>
    <property type="match status" value="1"/>
</dbReference>
<dbReference type="STRING" id="56857.A0A200QYE8"/>
<comment type="caution">
    <text evidence="14">Lacks conserved residue(s) required for the propagation of feature annotation.</text>
</comment>
<dbReference type="FunFam" id="1.10.287.70:FF:000123">
    <property type="entry name" value="Potassium channel KAT3"/>
    <property type="match status" value="1"/>
</dbReference>
<dbReference type="AlphaFoldDB" id="A0A200QYE8"/>
<keyword evidence="12 14" id="KW-0407">Ion channel</keyword>
<dbReference type="Pfam" id="PF00027">
    <property type="entry name" value="cNMP_binding"/>
    <property type="match status" value="1"/>
</dbReference>
<dbReference type="CDD" id="cd00038">
    <property type="entry name" value="CAP_ED"/>
    <property type="match status" value="1"/>
</dbReference>
<dbReference type="InterPro" id="IPR002110">
    <property type="entry name" value="Ankyrin_rpt"/>
</dbReference>
<evidence type="ECO:0000256" key="2">
    <source>
        <dbReference type="ARBA" id="ARBA00007929"/>
    </source>
</evidence>
<feature type="domain" description="Cyclic nucleotide-binding" evidence="15">
    <location>
        <begin position="405"/>
        <end position="525"/>
    </location>
</feature>
<keyword evidence="4 14" id="KW-0633">Potassium transport</keyword>
<comment type="similarity">
    <text evidence="2 14">Belongs to the potassium channel family. Plant (TC 1.A.1.4) subfamily.</text>
</comment>
<dbReference type="PROSITE" id="PS50088">
    <property type="entry name" value="ANK_REPEAT"/>
    <property type="match status" value="3"/>
</dbReference>
<proteinExistence type="inferred from homology"/>
<comment type="subcellular location">
    <subcellularLocation>
        <location evidence="1 14">Membrane</location>
        <topology evidence="1 14">Multi-pass membrane protein</topology>
    </subcellularLocation>
</comment>
<evidence type="ECO:0000259" key="15">
    <source>
        <dbReference type="PROSITE" id="PS50042"/>
    </source>
</evidence>
<evidence type="ECO:0000256" key="10">
    <source>
        <dbReference type="ARBA" id="ARBA00023065"/>
    </source>
</evidence>
<comment type="domain">
    <text evidence="14">The segment S4 is probably the voltage-sensor and is characterized by a series of positively charged amino acids. The pore-forming region H5 is enclosed by the transmembrane segments S5 and S6 in the Shaker-type (1P/6TM) and contains the GYGD signature motif which seems to be involved in potassium selectivity.</text>
</comment>
<dbReference type="InterPro" id="IPR005821">
    <property type="entry name" value="Ion_trans_dom"/>
</dbReference>
<evidence type="ECO:0000256" key="7">
    <source>
        <dbReference type="ARBA" id="ARBA00022882"/>
    </source>
</evidence>
<sequence length="758" mass="86324">MAVDDDDQEIIQEEDFDELNEMEDNTNGSVGCSLRLFLGSSRELGLGSKSKWESSTSTSTNTTLSRNISIDFYEGFVINPNGRFYRCWVNIIFLWSIYSSFFTPLEFGFFRGLPDHLRNLDTMQMVFFADVILQFFVAYRDLHTYKMIFDKKRIAMRYAKGSFALDLLGCFPWDSIYKGTGRKEAIRWLLWIRLYRARKVTEFFRKMEKDIRINYMFCRIAKLITVELYCTHTAACIFYYLATTLPPAKEGHTWIGSLTLGDYKYINFREIDFWRRYITSLYFAIVTMATVGYGDIHAVNPREMIFIMVYISFDMVLGAYLIGNMTALIVKGSNTERFRDKMTDLIKYMNRNKLGKGIRSQIKSHLRLKYESSYAKASILEDIPIAVRAKISQTLYIETIQQVLLFKGCSDEFLSQIVMKLNEEFFLPGEVILDQGSAVDQVYVISHGHLEEVAIGEDGSEESIAKLDPHCVFGEVAVLCSIPQPYTVRVCELCRLIRIEKQAFTSILKLYCTDSRRILNNLLKGKDTDLRIKQMESDITYLIAKQDSELALGVNSAAYHGDLYHLKGLINAGADPGKIDYNGRSALHLASSRGYEVIVRFLIQRGVNVNSIDKFGISPLLEAIKAGHDRVAALLLQNGAKLNLEDPGSYLCKVVVDSNIDFLKRLLENGVDPNSKNYDQRTPLHVAASEGLHIVAKILIQFGADVLSEDRWGNTPLDEGRRCGSRPLLKILEQAKKDCMVEHDGIFQSESTHGNMGE</sequence>
<dbReference type="SUPFAM" id="SSF48403">
    <property type="entry name" value="Ankyrin repeat"/>
    <property type="match status" value="1"/>
</dbReference>
<dbReference type="FunFam" id="2.60.120.10:FF:000074">
    <property type="entry name" value="Potassium channel KAT2"/>
    <property type="match status" value="1"/>
</dbReference>
<dbReference type="SMART" id="SM00100">
    <property type="entry name" value="cNMP"/>
    <property type="match status" value="1"/>
</dbReference>
<dbReference type="Pfam" id="PF00520">
    <property type="entry name" value="Ion_trans"/>
    <property type="match status" value="1"/>
</dbReference>
<reference evidence="16 17" key="1">
    <citation type="journal article" date="2017" name="Mol. Plant">
        <title>The Genome of Medicinal Plant Macleaya cordata Provides New Insights into Benzylisoquinoline Alkaloids Metabolism.</title>
        <authorList>
            <person name="Liu X."/>
            <person name="Liu Y."/>
            <person name="Huang P."/>
            <person name="Ma Y."/>
            <person name="Qing Z."/>
            <person name="Tang Q."/>
            <person name="Cao H."/>
            <person name="Cheng P."/>
            <person name="Zheng Y."/>
            <person name="Yuan Z."/>
            <person name="Zhou Y."/>
            <person name="Liu J."/>
            <person name="Tang Z."/>
            <person name="Zhuo Y."/>
            <person name="Zhang Y."/>
            <person name="Yu L."/>
            <person name="Huang J."/>
            <person name="Yang P."/>
            <person name="Peng Q."/>
            <person name="Zhang J."/>
            <person name="Jiang W."/>
            <person name="Zhang Z."/>
            <person name="Lin K."/>
            <person name="Ro D.K."/>
            <person name="Chen X."/>
            <person name="Xiong X."/>
            <person name="Shang Y."/>
            <person name="Huang S."/>
            <person name="Zeng J."/>
        </authorList>
    </citation>
    <scope>NUCLEOTIDE SEQUENCE [LARGE SCALE GENOMIC DNA]</scope>
    <source>
        <strain evidence="17">cv. BLH2017</strain>
        <tissue evidence="16">Root</tissue>
    </source>
</reference>
<keyword evidence="3 14" id="KW-0813">Transport</keyword>
<dbReference type="InterPro" id="IPR036770">
    <property type="entry name" value="Ankyrin_rpt-contain_sf"/>
</dbReference>
<dbReference type="InterPro" id="IPR045319">
    <property type="entry name" value="KAT/AKT"/>
</dbReference>
<evidence type="ECO:0000256" key="14">
    <source>
        <dbReference type="RuleBase" id="RU369015"/>
    </source>
</evidence>
<dbReference type="Pfam" id="PF12796">
    <property type="entry name" value="Ank_2"/>
    <property type="match status" value="2"/>
</dbReference>
<dbReference type="InterPro" id="IPR000595">
    <property type="entry name" value="cNMP-bd_dom"/>
</dbReference>
<evidence type="ECO:0000256" key="1">
    <source>
        <dbReference type="ARBA" id="ARBA00004141"/>
    </source>
</evidence>
<feature type="repeat" description="ANK" evidence="13">
    <location>
        <begin position="679"/>
        <end position="711"/>
    </location>
</feature>
<evidence type="ECO:0000256" key="11">
    <source>
        <dbReference type="ARBA" id="ARBA00023136"/>
    </source>
</evidence>
<evidence type="ECO:0000256" key="12">
    <source>
        <dbReference type="ARBA" id="ARBA00023303"/>
    </source>
</evidence>
<comment type="subunit">
    <text evidence="14">The potassium channel is composed of a homo- or heterotetrameric complex of pore-forming subunits.</text>
</comment>
<evidence type="ECO:0000256" key="5">
    <source>
        <dbReference type="ARBA" id="ARBA00022692"/>
    </source>
</evidence>
<dbReference type="EMBL" id="MVGT01000756">
    <property type="protein sequence ID" value="OVA15478.1"/>
    <property type="molecule type" value="Genomic_DNA"/>
</dbReference>
<feature type="transmembrane region" description="Helical" evidence="14">
    <location>
        <begin position="125"/>
        <end position="142"/>
    </location>
</feature>
<evidence type="ECO:0000256" key="13">
    <source>
        <dbReference type="PROSITE-ProRule" id="PRU00023"/>
    </source>
</evidence>
<dbReference type="PANTHER" id="PTHR45743">
    <property type="entry name" value="POTASSIUM CHANNEL AKT1"/>
    <property type="match status" value="1"/>
</dbReference>
<dbReference type="OMA" id="GILQMYL"/>
<dbReference type="GO" id="GO:0034702">
    <property type="term" value="C:monoatomic ion channel complex"/>
    <property type="evidence" value="ECO:0007669"/>
    <property type="project" value="UniProtKB-KW"/>
</dbReference>
<feature type="transmembrane region" description="Helical" evidence="14">
    <location>
        <begin position="273"/>
        <end position="293"/>
    </location>
</feature>
<keyword evidence="17" id="KW-1185">Reference proteome</keyword>
<evidence type="ECO:0000256" key="6">
    <source>
        <dbReference type="ARBA" id="ARBA00022826"/>
    </source>
</evidence>
<comment type="caution">
    <text evidence="16">The sequence shown here is derived from an EMBL/GenBank/DDBJ whole genome shotgun (WGS) entry which is preliminary data.</text>
</comment>
<dbReference type="Gene3D" id="1.10.287.70">
    <property type="match status" value="1"/>
</dbReference>
<keyword evidence="10 14" id="KW-0406">Ion transport</keyword>
<evidence type="ECO:0000256" key="3">
    <source>
        <dbReference type="ARBA" id="ARBA00022448"/>
    </source>
</evidence>
<evidence type="ECO:0000313" key="16">
    <source>
        <dbReference type="EMBL" id="OVA15478.1"/>
    </source>
</evidence>
<dbReference type="SUPFAM" id="SSF51206">
    <property type="entry name" value="cAMP-binding domain-like"/>
    <property type="match status" value="1"/>
</dbReference>
<dbReference type="PROSITE" id="PS50042">
    <property type="entry name" value="CNMP_BINDING_3"/>
    <property type="match status" value="1"/>
</dbReference>
<organism evidence="16 17">
    <name type="scientific">Macleaya cordata</name>
    <name type="common">Five-seeded plume-poppy</name>
    <name type="synonym">Bocconia cordata</name>
    <dbReference type="NCBI Taxonomy" id="56857"/>
    <lineage>
        <taxon>Eukaryota</taxon>
        <taxon>Viridiplantae</taxon>
        <taxon>Streptophyta</taxon>
        <taxon>Embryophyta</taxon>
        <taxon>Tracheophyta</taxon>
        <taxon>Spermatophyta</taxon>
        <taxon>Magnoliopsida</taxon>
        <taxon>Ranunculales</taxon>
        <taxon>Papaveraceae</taxon>
        <taxon>Papaveroideae</taxon>
        <taxon>Macleaya</taxon>
    </lineage>
</organism>
<gene>
    <name evidence="16" type="ORF">BVC80_9039g36</name>
</gene>
<dbReference type="Proteomes" id="UP000195402">
    <property type="component" value="Unassembled WGS sequence"/>
</dbReference>
<comment type="function">
    <text evidence="14">Potassium channel.</text>
</comment>
<dbReference type="Gene3D" id="1.25.40.20">
    <property type="entry name" value="Ankyrin repeat-containing domain"/>
    <property type="match status" value="2"/>
</dbReference>
<dbReference type="SMART" id="SM00248">
    <property type="entry name" value="ANK"/>
    <property type="match status" value="5"/>
</dbReference>